<dbReference type="Proteomes" id="UP000325415">
    <property type="component" value="Unassembled WGS sequence"/>
</dbReference>
<dbReference type="GeneID" id="78126312"/>
<gene>
    <name evidence="1" type="ORF">DDE84_01155</name>
</gene>
<dbReference type="RefSeq" id="WP_152579908.1">
    <property type="nucleotide sequence ID" value="NZ_QDAG01000001.1"/>
</dbReference>
<dbReference type="AlphaFoldDB" id="A0A5N6S6Y2"/>
<evidence type="ECO:0000313" key="1">
    <source>
        <dbReference type="EMBL" id="KAE8130215.1"/>
    </source>
</evidence>
<name>A0A5N6S6Y2_9BIFI</name>
<dbReference type="OrthoDB" id="3237830at2"/>
<evidence type="ECO:0000313" key="2">
    <source>
        <dbReference type="Proteomes" id="UP000325415"/>
    </source>
</evidence>
<dbReference type="EMBL" id="QDAG01000001">
    <property type="protein sequence ID" value="KAE8130215.1"/>
    <property type="molecule type" value="Genomic_DNA"/>
</dbReference>
<organism evidence="1 2">
    <name type="scientific">Bifidobacterium tibiigranuli</name>
    <dbReference type="NCBI Taxonomy" id="2172043"/>
    <lineage>
        <taxon>Bacteria</taxon>
        <taxon>Bacillati</taxon>
        <taxon>Actinomycetota</taxon>
        <taxon>Actinomycetes</taxon>
        <taxon>Bifidobacteriales</taxon>
        <taxon>Bifidobacteriaceae</taxon>
        <taxon>Bifidobacterium</taxon>
    </lineage>
</organism>
<comment type="caution">
    <text evidence="1">The sequence shown here is derived from an EMBL/GenBank/DDBJ whole genome shotgun (WGS) entry which is preliminary data.</text>
</comment>
<accession>A0A5N6S6Y2</accession>
<protein>
    <submittedName>
        <fullName evidence="1">Uncharacterized protein</fullName>
    </submittedName>
</protein>
<sequence length="108" mass="11989">MMPIPYVPDGSIIEQAAQSDEVRRVLYEEAQRLLPIAQRIAYQENATQFGDSLHIETGTRPGIKAKQGLKRPYARVIADSEDAEAQEYGTSQKQKTMILGRAVAQLGD</sequence>
<proteinExistence type="predicted"/>
<reference evidence="1 2" key="1">
    <citation type="submission" date="2018-04" db="EMBL/GenBank/DDBJ databases">
        <authorList>
            <person name="Eckel V.P."/>
            <person name="Vogel R.F."/>
        </authorList>
    </citation>
    <scope>NUCLEOTIDE SEQUENCE [LARGE SCALE GENOMIC DNA]</scope>
    <source>
        <strain evidence="2">TMW 2.1764</strain>
    </source>
</reference>
<keyword evidence="2" id="KW-1185">Reference proteome</keyword>